<dbReference type="EMBL" id="OY731400">
    <property type="protein sequence ID" value="CAJ1944566.1"/>
    <property type="molecule type" value="Genomic_DNA"/>
</dbReference>
<dbReference type="AlphaFoldDB" id="A0AA86S7F6"/>
<gene>
    <name evidence="2" type="ORF">AYBTSS11_LOCUS11978</name>
</gene>
<dbReference type="Proteomes" id="UP001189624">
    <property type="component" value="Chromosome 3"/>
</dbReference>
<evidence type="ECO:0000313" key="2">
    <source>
        <dbReference type="EMBL" id="CAJ1944566.1"/>
    </source>
</evidence>
<keyword evidence="3" id="KW-1185">Reference proteome</keyword>
<protein>
    <submittedName>
        <fullName evidence="2">Uncharacterized protein</fullName>
    </submittedName>
</protein>
<evidence type="ECO:0000313" key="3">
    <source>
        <dbReference type="Proteomes" id="UP001189624"/>
    </source>
</evidence>
<evidence type="ECO:0000256" key="1">
    <source>
        <dbReference type="SAM" id="MobiDB-lite"/>
    </source>
</evidence>
<sequence>MLDALLPQKKVHRRDGVWLKRSLEVIPWVWGMASRSYRRIASYLNPNSPFRDIRTYAIYCVSFRPCPQTNNKARKPATPSRPQRSDVSAEGILITGNNALTILVLHVITPSLSSPFSQCHHDVYEESKAKVGNKAYDNVMCHDPVPSREIPTFKKSKECLCDLTNLDLLAEEQNTTRGSKSGRKSGNEDPSADSLPAIMPLYFSLPVWRGTETFTAEKKQKD</sequence>
<name>A0AA86S7F6_9FABA</name>
<dbReference type="Gramene" id="rna-AYBTSS11_LOCUS11978">
    <property type="protein sequence ID" value="CAJ1944566.1"/>
    <property type="gene ID" value="gene-AYBTSS11_LOCUS11978"/>
</dbReference>
<accession>A0AA86S7F6</accession>
<proteinExistence type="predicted"/>
<feature type="region of interest" description="Disordered" evidence="1">
    <location>
        <begin position="172"/>
        <end position="195"/>
    </location>
</feature>
<organism evidence="2 3">
    <name type="scientific">Sphenostylis stenocarpa</name>
    <dbReference type="NCBI Taxonomy" id="92480"/>
    <lineage>
        <taxon>Eukaryota</taxon>
        <taxon>Viridiplantae</taxon>
        <taxon>Streptophyta</taxon>
        <taxon>Embryophyta</taxon>
        <taxon>Tracheophyta</taxon>
        <taxon>Spermatophyta</taxon>
        <taxon>Magnoliopsida</taxon>
        <taxon>eudicotyledons</taxon>
        <taxon>Gunneridae</taxon>
        <taxon>Pentapetalae</taxon>
        <taxon>rosids</taxon>
        <taxon>fabids</taxon>
        <taxon>Fabales</taxon>
        <taxon>Fabaceae</taxon>
        <taxon>Papilionoideae</taxon>
        <taxon>50 kb inversion clade</taxon>
        <taxon>NPAAA clade</taxon>
        <taxon>indigoferoid/millettioid clade</taxon>
        <taxon>Phaseoleae</taxon>
        <taxon>Sphenostylis</taxon>
    </lineage>
</organism>
<reference evidence="2" key="1">
    <citation type="submission" date="2023-10" db="EMBL/GenBank/DDBJ databases">
        <authorList>
            <person name="Domelevo Entfellner J.-B."/>
        </authorList>
    </citation>
    <scope>NUCLEOTIDE SEQUENCE</scope>
</reference>